<dbReference type="AlphaFoldDB" id="A0A6P1CF93"/>
<protein>
    <submittedName>
        <fullName evidence="1">Uncharacterized protein</fullName>
    </submittedName>
</protein>
<gene>
    <name evidence="1" type="ORF">GV791_01510</name>
</gene>
<evidence type="ECO:0000313" key="1">
    <source>
        <dbReference type="EMBL" id="NEW31239.1"/>
    </source>
</evidence>
<comment type="caution">
    <text evidence="1">The sequence shown here is derived from an EMBL/GenBank/DDBJ whole genome shotgun (WGS) entry which is preliminary data.</text>
</comment>
<dbReference type="EMBL" id="JAAGVB010000002">
    <property type="protein sequence ID" value="NEW31239.1"/>
    <property type="molecule type" value="Genomic_DNA"/>
</dbReference>
<dbReference type="Proteomes" id="UP000471166">
    <property type="component" value="Unassembled WGS sequence"/>
</dbReference>
<name>A0A6P1CF93_9NOCA</name>
<proteinExistence type="predicted"/>
<accession>A0A6P1CF93</accession>
<sequence length="115" mass="13274">MKGENPEYSESNIKKTVWGDITHLADGRWSTVWQLEFSVPHSERTIDVISDSAVGFDAVLKINGRRGTLNIVTREHAMSGVNYPMTYKCFRIVNDDIGEIWKIQGRPRDWYAPFR</sequence>
<organism evidence="1 2">
    <name type="scientific">Nocardia cyriacigeorgica</name>
    <dbReference type="NCBI Taxonomy" id="135487"/>
    <lineage>
        <taxon>Bacteria</taxon>
        <taxon>Bacillati</taxon>
        <taxon>Actinomycetota</taxon>
        <taxon>Actinomycetes</taxon>
        <taxon>Mycobacteriales</taxon>
        <taxon>Nocardiaceae</taxon>
        <taxon>Nocardia</taxon>
    </lineage>
</organism>
<evidence type="ECO:0000313" key="2">
    <source>
        <dbReference type="Proteomes" id="UP000471166"/>
    </source>
</evidence>
<dbReference type="RefSeq" id="WP_163841117.1">
    <property type="nucleotide sequence ID" value="NZ_JAAGVB010000002.1"/>
</dbReference>
<reference evidence="1 2" key="1">
    <citation type="submission" date="2020-01" db="EMBL/GenBank/DDBJ databases">
        <title>Genetics and antimicrobial susceptibilities of Nocardia species isolated from the soil; a comparison with species isolated from humans.</title>
        <authorList>
            <person name="Carrasco G."/>
            <person name="Monzon S."/>
            <person name="Sansegundo M."/>
            <person name="Garcia E."/>
            <person name="Garrido N."/>
            <person name="Medina M.J."/>
            <person name="Villalon P."/>
            <person name="Ramirez-Arocha A.C."/>
            <person name="Jimenez P."/>
            <person name="Cuesta I."/>
            <person name="Valdezate S."/>
        </authorList>
    </citation>
    <scope>NUCLEOTIDE SEQUENCE [LARGE SCALE GENOMIC DNA]</scope>
    <source>
        <strain evidence="1 2">CNM20110626</strain>
    </source>
</reference>